<dbReference type="InterPro" id="IPR035901">
    <property type="entry name" value="GIY-YIG_endonuc_sf"/>
</dbReference>
<comment type="caution">
    <text evidence="2">The sequence shown here is derived from an EMBL/GenBank/DDBJ whole genome shotgun (WGS) entry which is preliminary data.</text>
</comment>
<dbReference type="CDD" id="cd10451">
    <property type="entry name" value="GIY-YIG_LuxR_like"/>
    <property type="match status" value="1"/>
</dbReference>
<name>A0ABW5PGH7_9BACL</name>
<dbReference type="EMBL" id="JBHUME010000011">
    <property type="protein sequence ID" value="MFD2614348.1"/>
    <property type="molecule type" value="Genomic_DNA"/>
</dbReference>
<dbReference type="Gene3D" id="3.40.1440.10">
    <property type="entry name" value="GIY-YIG endonuclease"/>
    <property type="match status" value="1"/>
</dbReference>
<dbReference type="Proteomes" id="UP001597541">
    <property type="component" value="Unassembled WGS sequence"/>
</dbReference>
<evidence type="ECO:0000313" key="3">
    <source>
        <dbReference type="Proteomes" id="UP001597541"/>
    </source>
</evidence>
<proteinExistence type="predicted"/>
<evidence type="ECO:0000256" key="1">
    <source>
        <dbReference type="SAM" id="Coils"/>
    </source>
</evidence>
<sequence length="123" mass="14720">MNRTNNRRKELQEQYKEIKTEAGIYQIRNTRNGKIFLNTTRNLRSLNGVQMQLNMKTHMNKELQQDLQEFGSEVFDLTVLEVLKESDNPFIDEKDELKKLEDKWLEQLQPYGEKGYHKKKDGE</sequence>
<feature type="coiled-coil region" evidence="1">
    <location>
        <begin position="1"/>
        <end position="28"/>
    </location>
</feature>
<accession>A0ABW5PGH7</accession>
<organism evidence="2 3">
    <name type="scientific">Paenibacillus gansuensis</name>
    <dbReference type="NCBI Taxonomy" id="306542"/>
    <lineage>
        <taxon>Bacteria</taxon>
        <taxon>Bacillati</taxon>
        <taxon>Bacillota</taxon>
        <taxon>Bacilli</taxon>
        <taxon>Bacillales</taxon>
        <taxon>Paenibacillaceae</taxon>
        <taxon>Paenibacillus</taxon>
    </lineage>
</organism>
<dbReference type="RefSeq" id="WP_377605104.1">
    <property type="nucleotide sequence ID" value="NZ_JBHUME010000011.1"/>
</dbReference>
<keyword evidence="1" id="KW-0175">Coiled coil</keyword>
<gene>
    <name evidence="2" type="ORF">ACFSUF_18210</name>
</gene>
<dbReference type="SUPFAM" id="SSF82771">
    <property type="entry name" value="GIY-YIG endonuclease"/>
    <property type="match status" value="1"/>
</dbReference>
<protein>
    <submittedName>
        <fullName evidence="2">GIY-YIG nuclease family protein</fullName>
    </submittedName>
</protein>
<reference evidence="3" key="1">
    <citation type="journal article" date="2019" name="Int. J. Syst. Evol. Microbiol.">
        <title>The Global Catalogue of Microorganisms (GCM) 10K type strain sequencing project: providing services to taxonomists for standard genome sequencing and annotation.</title>
        <authorList>
            <consortium name="The Broad Institute Genomics Platform"/>
            <consortium name="The Broad Institute Genome Sequencing Center for Infectious Disease"/>
            <person name="Wu L."/>
            <person name="Ma J."/>
        </authorList>
    </citation>
    <scope>NUCLEOTIDE SEQUENCE [LARGE SCALE GENOMIC DNA]</scope>
    <source>
        <strain evidence="3">KCTC 3950</strain>
    </source>
</reference>
<keyword evidence="3" id="KW-1185">Reference proteome</keyword>
<evidence type="ECO:0000313" key="2">
    <source>
        <dbReference type="EMBL" id="MFD2614348.1"/>
    </source>
</evidence>